<evidence type="ECO:0000256" key="3">
    <source>
        <dbReference type="SAM" id="Phobius"/>
    </source>
</evidence>
<dbReference type="CDD" id="cd02961">
    <property type="entry name" value="PDI_a_family"/>
    <property type="match status" value="1"/>
</dbReference>
<comment type="similarity">
    <text evidence="1">Belongs to the protein disulfide isomerase family.</text>
</comment>
<evidence type="ECO:0000313" key="6">
    <source>
        <dbReference type="EMBL" id="CAI4065425.1"/>
    </source>
</evidence>
<keyword evidence="3" id="KW-1133">Transmembrane helix</keyword>
<dbReference type="PROSITE" id="PS00194">
    <property type="entry name" value="THIOREDOXIN_1"/>
    <property type="match status" value="1"/>
</dbReference>
<evidence type="ECO:0000256" key="2">
    <source>
        <dbReference type="ARBA" id="ARBA00022729"/>
    </source>
</evidence>
<dbReference type="EMBL" id="OX365920">
    <property type="protein sequence ID" value="CAI4065425.1"/>
    <property type="molecule type" value="Genomic_DNA"/>
</dbReference>
<dbReference type="SUPFAM" id="SSF52833">
    <property type="entry name" value="Thioredoxin-like"/>
    <property type="match status" value="2"/>
</dbReference>
<evidence type="ECO:0000259" key="5">
    <source>
        <dbReference type="PROSITE" id="PS51352"/>
    </source>
</evidence>
<dbReference type="PANTHER" id="PTHR45672:SF3">
    <property type="entry name" value="THIOREDOXIN DOMAIN-CONTAINING PROTEIN 5"/>
    <property type="match status" value="1"/>
</dbReference>
<feature type="domain" description="Thioredoxin" evidence="5">
    <location>
        <begin position="16"/>
        <end position="156"/>
    </location>
</feature>
<dbReference type="InterPro" id="IPR013766">
    <property type="entry name" value="Thioredoxin_domain"/>
</dbReference>
<name>A0AA35JKH6_SACUV</name>
<dbReference type="AlphaFoldDB" id="A0AA35JKH6"/>
<dbReference type="Pfam" id="PF00085">
    <property type="entry name" value="Thioredoxin"/>
    <property type="match status" value="1"/>
</dbReference>
<reference evidence="6" key="1">
    <citation type="submission" date="2022-10" db="EMBL/GenBank/DDBJ databases">
        <authorList>
            <person name="Byrne P K."/>
        </authorList>
    </citation>
    <scope>NUCLEOTIDE SEQUENCE</scope>
    <source>
        <strain evidence="6">CBS7001</strain>
    </source>
</reference>
<dbReference type="GO" id="GO:0006457">
    <property type="term" value="P:protein folding"/>
    <property type="evidence" value="ECO:0007669"/>
    <property type="project" value="TreeGrafter"/>
</dbReference>
<organism evidence="6 7">
    <name type="scientific">Saccharomyces uvarum</name>
    <name type="common">Yeast</name>
    <name type="synonym">Saccharomyces bayanus var. uvarum</name>
    <dbReference type="NCBI Taxonomy" id="230603"/>
    <lineage>
        <taxon>Eukaryota</taxon>
        <taxon>Fungi</taxon>
        <taxon>Dikarya</taxon>
        <taxon>Ascomycota</taxon>
        <taxon>Saccharomycotina</taxon>
        <taxon>Saccharomycetes</taxon>
        <taxon>Saccharomycetales</taxon>
        <taxon>Saccharomycetaceae</taxon>
        <taxon>Saccharomyces</taxon>
    </lineage>
</organism>
<keyword evidence="2 4" id="KW-0732">Signal</keyword>
<feature type="transmembrane region" description="Helical" evidence="3">
    <location>
        <begin position="651"/>
        <end position="671"/>
    </location>
</feature>
<dbReference type="Gene3D" id="3.40.30.10">
    <property type="entry name" value="Glutaredoxin"/>
    <property type="match status" value="2"/>
</dbReference>
<feature type="signal peptide" evidence="4">
    <location>
        <begin position="1"/>
        <end position="27"/>
    </location>
</feature>
<dbReference type="GO" id="GO:0005783">
    <property type="term" value="C:endoplasmic reticulum"/>
    <property type="evidence" value="ECO:0007669"/>
    <property type="project" value="TreeGrafter"/>
</dbReference>
<evidence type="ECO:0000313" key="7">
    <source>
        <dbReference type="Proteomes" id="UP001162090"/>
    </source>
</evidence>
<dbReference type="InterPro" id="IPR051063">
    <property type="entry name" value="PDI"/>
</dbReference>
<evidence type="ECO:0000256" key="4">
    <source>
        <dbReference type="SAM" id="SignalP"/>
    </source>
</evidence>
<accession>A0AA35JKH6</accession>
<sequence length="700" mass="80711">MTTYLKRHLLAFLPFISLLVALGVAAAESPKGFPEPLNTKNFKEELSKGLHIIDFYSPYCPHCKHLAPVWMETWEEFKDEGKKLNVTFSQVNCIESADLCSDENIEFFPDVRLYNPSGYLKSFTEKPKTKESLIAFARRESMDPDNLDTDLDAALSQSQHLEGFDFIKLIAGKADRPYLVSFWPTKNLKDSDDSVNFENCDNCHEFQRTWKIISRQLVMEDIKTGHVNCESNPTLCEELGFSDLVKITNHRGDREPKVALVLPNKTSNNLIDYPKGFSAKSNDYVNFARRTFANSNFPNTTKEELKKLNRNIDFLQEKGPSYNSDIHLVFAYDPETVVAEDFDILEYLIEPLSKIPNIYLHQIDQNLIGLSHDILASMYETINYNTSEAQKIFNEEYFTMNTVTQLPTFFMFKDGDFVSHVYPGYSTTEMRNINEIMKWVQKYSNPLATEITSSNLREWMSFQTESYSNLAIQLVSTGSDKQIKGSNTLIRKLLLATFDYEHVRMENNFEQINDKRTKKAASIKLLKEKKAPADKVVDKMREEIPHIDNKKLLVGYLDVSKEKNFFRRFGIIGDHKIGDVIIIDKSNNFYYTKDNFGNTLTSNEPHLLREAFLSLNIPSKALYGSKMRGRLMNSPFHNAFSFLDIVHQNGIYGYLCIISLIIMILKGPSFYRKYRIRKHYKSKRNAVGLLGNIEKKGNQD</sequence>
<keyword evidence="3" id="KW-0812">Transmembrane</keyword>
<dbReference type="Proteomes" id="UP001162090">
    <property type="component" value="Chromosome 9"/>
</dbReference>
<protein>
    <recommendedName>
        <fullName evidence="5">Thioredoxin domain-containing protein</fullName>
    </recommendedName>
</protein>
<proteinExistence type="inferred from homology"/>
<dbReference type="GO" id="GO:0003756">
    <property type="term" value="F:protein disulfide isomerase activity"/>
    <property type="evidence" value="ECO:0007669"/>
    <property type="project" value="TreeGrafter"/>
</dbReference>
<dbReference type="PROSITE" id="PS51352">
    <property type="entry name" value="THIOREDOXIN_2"/>
    <property type="match status" value="1"/>
</dbReference>
<dbReference type="InterPro" id="IPR017937">
    <property type="entry name" value="Thioredoxin_CS"/>
</dbReference>
<feature type="chain" id="PRO_5041398076" description="Thioredoxin domain-containing protein" evidence="4">
    <location>
        <begin position="28"/>
        <end position="700"/>
    </location>
</feature>
<dbReference type="InterPro" id="IPR036249">
    <property type="entry name" value="Thioredoxin-like_sf"/>
</dbReference>
<evidence type="ECO:0000256" key="1">
    <source>
        <dbReference type="ARBA" id="ARBA00006347"/>
    </source>
</evidence>
<keyword evidence="3" id="KW-0472">Membrane</keyword>
<dbReference type="PANTHER" id="PTHR45672">
    <property type="entry name" value="PROTEIN DISULFIDE-ISOMERASE C17H9.14C-RELATED"/>
    <property type="match status" value="1"/>
</dbReference>
<gene>
    <name evidence="6" type="primary">SUVC09G1610</name>
    <name evidence="6" type="ORF">SUVC_09G1610</name>
</gene>